<dbReference type="InterPro" id="IPR043760">
    <property type="entry name" value="PycTM_dom"/>
</dbReference>
<keyword evidence="3 8" id="KW-0812">Transmembrane</keyword>
<evidence type="ECO:0000256" key="8">
    <source>
        <dbReference type="SAM" id="Phobius"/>
    </source>
</evidence>
<keyword evidence="2" id="KW-1003">Cell membrane</keyword>
<dbReference type="AlphaFoldDB" id="A0A2N9B8S1"/>
<evidence type="ECO:0000256" key="2">
    <source>
        <dbReference type="ARBA" id="ARBA00022475"/>
    </source>
</evidence>
<accession>A0A2N9B8S1</accession>
<sequence length="168" mass="17587">MNPPDDPEMRAGVQLLADLRSEIARADAKATVLVGALGISAGVLAALLTNSGCSPAQLSTPAALLWWAGAASLVIALFALLLAVMPRYRSSNWTPGHPLTYFGDVRRAARAGRLTSALAETGRDPVRGVVLALAETSGIAARKHFWIRTGLVSFGCATVLFPGSMFLT</sequence>
<feature type="domain" description="Pycsar effector protein" evidence="9">
    <location>
        <begin position="15"/>
        <end position="161"/>
    </location>
</feature>
<proteinExistence type="predicted"/>
<evidence type="ECO:0000256" key="7">
    <source>
        <dbReference type="ARBA" id="ARBA00023136"/>
    </source>
</evidence>
<keyword evidence="4" id="KW-0547">Nucleotide-binding</keyword>
<organism evidence="10 11">
    <name type="scientific">Streptomyces chartreusis NRRL 3882</name>
    <dbReference type="NCBI Taxonomy" id="1079985"/>
    <lineage>
        <taxon>Bacteria</taxon>
        <taxon>Bacillati</taxon>
        <taxon>Actinomycetota</taxon>
        <taxon>Actinomycetes</taxon>
        <taxon>Kitasatosporales</taxon>
        <taxon>Streptomycetaceae</taxon>
        <taxon>Streptomyces</taxon>
    </lineage>
</organism>
<dbReference type="GO" id="GO:0005886">
    <property type="term" value="C:plasma membrane"/>
    <property type="evidence" value="ECO:0007669"/>
    <property type="project" value="UniProtKB-SubCell"/>
</dbReference>
<keyword evidence="6" id="KW-0051">Antiviral defense</keyword>
<keyword evidence="7 8" id="KW-0472">Membrane</keyword>
<name>A0A2N9B8S1_STRCX</name>
<gene>
    <name evidence="10" type="ORF">SCNRRL3882_3210</name>
</gene>
<evidence type="ECO:0000256" key="3">
    <source>
        <dbReference type="ARBA" id="ARBA00022692"/>
    </source>
</evidence>
<dbReference type="OrthoDB" id="4320081at2"/>
<evidence type="ECO:0000259" key="9">
    <source>
        <dbReference type="Pfam" id="PF18967"/>
    </source>
</evidence>
<evidence type="ECO:0000256" key="5">
    <source>
        <dbReference type="ARBA" id="ARBA00022989"/>
    </source>
</evidence>
<evidence type="ECO:0000256" key="1">
    <source>
        <dbReference type="ARBA" id="ARBA00004236"/>
    </source>
</evidence>
<protein>
    <recommendedName>
        <fullName evidence="9">Pycsar effector protein domain-containing protein</fullName>
    </recommendedName>
</protein>
<dbReference type="RefSeq" id="WP_010036781.1">
    <property type="nucleotide sequence ID" value="NZ_LT962942.1"/>
</dbReference>
<dbReference type="Proteomes" id="UP000235464">
    <property type="component" value="Chromosome I"/>
</dbReference>
<feature type="transmembrane region" description="Helical" evidence="8">
    <location>
        <begin position="145"/>
        <end position="167"/>
    </location>
</feature>
<feature type="transmembrane region" description="Helical" evidence="8">
    <location>
        <begin position="30"/>
        <end position="49"/>
    </location>
</feature>
<evidence type="ECO:0000313" key="10">
    <source>
        <dbReference type="EMBL" id="SOR79749.1"/>
    </source>
</evidence>
<evidence type="ECO:0000256" key="4">
    <source>
        <dbReference type="ARBA" id="ARBA00022741"/>
    </source>
</evidence>
<comment type="subcellular location">
    <subcellularLocation>
        <location evidence="1">Cell membrane</location>
    </subcellularLocation>
</comment>
<dbReference type="EMBL" id="LT963352">
    <property type="protein sequence ID" value="SOR79749.1"/>
    <property type="molecule type" value="Genomic_DNA"/>
</dbReference>
<keyword evidence="11" id="KW-1185">Reference proteome</keyword>
<keyword evidence="5 8" id="KW-1133">Transmembrane helix</keyword>
<feature type="transmembrane region" description="Helical" evidence="8">
    <location>
        <begin position="64"/>
        <end position="84"/>
    </location>
</feature>
<reference evidence="11" key="1">
    <citation type="submission" date="2017-11" db="EMBL/GenBank/DDBJ databases">
        <authorList>
            <person name="Wibberg D."/>
        </authorList>
    </citation>
    <scope>NUCLEOTIDE SEQUENCE [LARGE SCALE GENOMIC DNA]</scope>
</reference>
<dbReference type="Pfam" id="PF18967">
    <property type="entry name" value="PycTM"/>
    <property type="match status" value="1"/>
</dbReference>
<dbReference type="GO" id="GO:0051607">
    <property type="term" value="P:defense response to virus"/>
    <property type="evidence" value="ECO:0007669"/>
    <property type="project" value="UniProtKB-KW"/>
</dbReference>
<evidence type="ECO:0000313" key="11">
    <source>
        <dbReference type="Proteomes" id="UP000235464"/>
    </source>
</evidence>
<evidence type="ECO:0000256" key="6">
    <source>
        <dbReference type="ARBA" id="ARBA00023118"/>
    </source>
</evidence>
<dbReference type="GO" id="GO:0000166">
    <property type="term" value="F:nucleotide binding"/>
    <property type="evidence" value="ECO:0007669"/>
    <property type="project" value="UniProtKB-KW"/>
</dbReference>